<reference evidence="4 5" key="1">
    <citation type="journal article" date="2015" name="Int. J. Syst. Evol. Microbiol.">
        <title>Hyunsoonleella pacifica sp. nov., isolated from seawater of South Pacific Gyre.</title>
        <authorList>
            <person name="Gao X."/>
            <person name="Zhang Z."/>
            <person name="Dai X."/>
            <person name="Zhang X.H."/>
        </authorList>
    </citation>
    <scope>NUCLEOTIDE SEQUENCE [LARGE SCALE GENOMIC DNA]</scope>
    <source>
        <strain evidence="4 5">SW033</strain>
    </source>
</reference>
<feature type="chain" id="PRO_5020207279" description="Glycosyl hydrolases family 2 sugar binding domain-containing protein" evidence="3">
    <location>
        <begin position="27"/>
        <end position="1170"/>
    </location>
</feature>
<dbReference type="Proteomes" id="UP000292372">
    <property type="component" value="Unassembled WGS sequence"/>
</dbReference>
<proteinExistence type="predicted"/>
<organism evidence="4 5">
    <name type="scientific">Hyunsoonleella pacifica</name>
    <dbReference type="NCBI Taxonomy" id="1080224"/>
    <lineage>
        <taxon>Bacteria</taxon>
        <taxon>Pseudomonadati</taxon>
        <taxon>Bacteroidota</taxon>
        <taxon>Flavobacteriia</taxon>
        <taxon>Flavobacteriales</taxon>
        <taxon>Flavobacteriaceae</taxon>
    </lineage>
</organism>
<dbReference type="SUPFAM" id="SSF49785">
    <property type="entry name" value="Galactose-binding domain-like"/>
    <property type="match status" value="1"/>
</dbReference>
<sequence>MRTKYFILIVMSIYFVVMMFFTSCLANSSSANTENLFLQQNFKNPPASAKPRAMWFWINGNVTKEGITADLEAMKNVGIQGALIFNVNLGNPKGFADYLSTAWLDLFHFAALEAKRLELELSFHNGAGWSSTGGPSITPENAMQELVFSETIHSGNNTFNTKLPQPKTHLNYYKDIAILAFPKPKSDQRINDLDTKMLSHKVRNHLSPDSKKISNLAVVKTSEIIDLTSKLTKDGVLKWEAPKGEWVILRIGHTPTGEKNRFPSDGGGGLECDKMSKKAVDVFWEGGIQPIIKKLDTLIGTAVTRCHIDSYEVGTTNWTPNFAEAFENLRAYNCKAYLPALAGYYVESGEETERFLWDFRRTVGDLIAKNYYGHFGALCRKSGMQFSTEPYWGPFDSMQVGATADVVMSEFWSGSLAFFDSPKFVASIAKLNGSPIAEAESFTGMGGWNQHPGTLKAMGDLAWAQGINRFVFHCYVHQPWNVGPGLTLQVFGTDFNRLNTWWNQSKPFVDYISRGQFLLQQGTSVADVLVFTGEASPNDALLMPELKALGYDYDVIGSNKIQSLTVKDGLIYTTVGETYKALVLPSIEWMTPKTLTKIEELARLGAQISGPKPKKSPSLEKYPICDAKVTELANSLWDTGRIKDTSILDILKKGTWLPDFSIENETNAAIDFIHRKTENSDIYFIVNAKKESRELACRFRVTGKQPELWNAETGEITNASVWRNNGDGTTTVAIPFESQGAVFVVFKTPVTTKRHIVRATITTQKPEPILPSELQIIKAEYGTFLPDGLVDVTEKVAKNVANNKLSVQATRSLCSGDPAPGYKKELRIQYKVGEVLHEKNAMEKEWLEIDAANKGQLVILKAVFGKFARGTHSIPPNKPIYDVTEKIKAIVDSGTYEISVNDGLLNKNNNTKNALRVSYTISNEKKTALVAEGSTLKLTQESPKSKLINTNNTVAWVTPYTGEITYSTSKGKTKTLTVKAIPKPIALSNAWNVSFPLINKDTLQTTFQQLMSWADATEKEIRYFSGTASYKKEFNISAELLKPSNALQLDLGNVKVIAEVILNGKNLGVLWKAPYSINIDDAVVKGTNALEVKITNLWPNRLIGDEQLELDYKRRGPHIKEWPKWLLNSTNRPTERVTLAAFKHYNKNSELLPSGLIGPVKINVYRVKKL</sequence>
<dbReference type="AlphaFoldDB" id="A0A4Q9FWF4"/>
<dbReference type="RefSeq" id="WP_130935250.1">
    <property type="nucleotide sequence ID" value="NZ_BMEE01000001.1"/>
</dbReference>
<evidence type="ECO:0000313" key="4">
    <source>
        <dbReference type="EMBL" id="TBN18732.1"/>
    </source>
</evidence>
<evidence type="ECO:0000256" key="1">
    <source>
        <dbReference type="ARBA" id="ARBA00022729"/>
    </source>
</evidence>
<protein>
    <recommendedName>
        <fullName evidence="6">Glycosyl hydrolases family 2 sugar binding domain-containing protein</fullName>
    </recommendedName>
</protein>
<dbReference type="PANTHER" id="PTHR43817">
    <property type="entry name" value="GLYCOSYL HYDROLASE"/>
    <property type="match status" value="1"/>
</dbReference>
<keyword evidence="2" id="KW-0378">Hydrolase</keyword>
<dbReference type="EMBL" id="SIRS01000001">
    <property type="protein sequence ID" value="TBN18732.1"/>
    <property type="molecule type" value="Genomic_DNA"/>
</dbReference>
<dbReference type="Gene3D" id="2.60.120.260">
    <property type="entry name" value="Galactose-binding domain-like"/>
    <property type="match status" value="1"/>
</dbReference>
<dbReference type="OrthoDB" id="9761519at2"/>
<evidence type="ECO:0000256" key="2">
    <source>
        <dbReference type="ARBA" id="ARBA00022801"/>
    </source>
</evidence>
<dbReference type="PANTHER" id="PTHR43817:SF1">
    <property type="entry name" value="HYDROLASE, FAMILY 43, PUTATIVE (AFU_ORTHOLOGUE AFUA_3G01660)-RELATED"/>
    <property type="match status" value="1"/>
</dbReference>
<feature type="signal peptide" evidence="3">
    <location>
        <begin position="1"/>
        <end position="26"/>
    </location>
</feature>
<dbReference type="Pfam" id="PF17132">
    <property type="entry name" value="Glyco_hydro_106"/>
    <property type="match status" value="1"/>
</dbReference>
<evidence type="ECO:0000256" key="3">
    <source>
        <dbReference type="SAM" id="SignalP"/>
    </source>
</evidence>
<gene>
    <name evidence="4" type="ORF">EYD46_01310</name>
</gene>
<keyword evidence="1 3" id="KW-0732">Signal</keyword>
<keyword evidence="5" id="KW-1185">Reference proteome</keyword>
<accession>A0A4Q9FWF4</accession>
<dbReference type="PROSITE" id="PS51257">
    <property type="entry name" value="PROKAR_LIPOPROTEIN"/>
    <property type="match status" value="1"/>
</dbReference>
<dbReference type="GO" id="GO:0004553">
    <property type="term" value="F:hydrolase activity, hydrolyzing O-glycosyl compounds"/>
    <property type="evidence" value="ECO:0007669"/>
    <property type="project" value="UniProtKB-ARBA"/>
</dbReference>
<dbReference type="InterPro" id="IPR008979">
    <property type="entry name" value="Galactose-bd-like_sf"/>
</dbReference>
<evidence type="ECO:0000313" key="5">
    <source>
        <dbReference type="Proteomes" id="UP000292372"/>
    </source>
</evidence>
<dbReference type="NCBIfam" id="NF045579">
    <property type="entry name" value="rhamnoside_JR"/>
    <property type="match status" value="1"/>
</dbReference>
<comment type="caution">
    <text evidence="4">The sequence shown here is derived from an EMBL/GenBank/DDBJ whole genome shotgun (WGS) entry which is preliminary data.</text>
</comment>
<name>A0A4Q9FWF4_9FLAO</name>
<evidence type="ECO:0008006" key="6">
    <source>
        <dbReference type="Google" id="ProtNLM"/>
    </source>
</evidence>